<proteinExistence type="predicted"/>
<keyword evidence="2" id="KW-1185">Reference proteome</keyword>
<dbReference type="EMBL" id="CM046395">
    <property type="protein sequence ID" value="KAI8541664.1"/>
    <property type="molecule type" value="Genomic_DNA"/>
</dbReference>
<dbReference type="Proteomes" id="UP001062846">
    <property type="component" value="Chromosome 8"/>
</dbReference>
<sequence>MNFDTMVIGNAGAFDIGSFRGGCHRVPSTQGEHKGKLVCNLPAVQLLLPADLRLLDRFLRRNPDSHPVDLDVCCCTLSTLIRLADGRITESSDLDEACVMSKGSCFLVY</sequence>
<accession>A0ACC0ML99</accession>
<evidence type="ECO:0000313" key="2">
    <source>
        <dbReference type="Proteomes" id="UP001062846"/>
    </source>
</evidence>
<name>A0ACC0ML99_RHOML</name>
<comment type="caution">
    <text evidence="1">The sequence shown here is derived from an EMBL/GenBank/DDBJ whole genome shotgun (WGS) entry which is preliminary data.</text>
</comment>
<protein>
    <submittedName>
        <fullName evidence="1">Uncharacterized protein</fullName>
    </submittedName>
</protein>
<organism evidence="1 2">
    <name type="scientific">Rhododendron molle</name>
    <name type="common">Chinese azalea</name>
    <name type="synonym">Azalea mollis</name>
    <dbReference type="NCBI Taxonomy" id="49168"/>
    <lineage>
        <taxon>Eukaryota</taxon>
        <taxon>Viridiplantae</taxon>
        <taxon>Streptophyta</taxon>
        <taxon>Embryophyta</taxon>
        <taxon>Tracheophyta</taxon>
        <taxon>Spermatophyta</taxon>
        <taxon>Magnoliopsida</taxon>
        <taxon>eudicotyledons</taxon>
        <taxon>Gunneridae</taxon>
        <taxon>Pentapetalae</taxon>
        <taxon>asterids</taxon>
        <taxon>Ericales</taxon>
        <taxon>Ericaceae</taxon>
        <taxon>Ericoideae</taxon>
        <taxon>Rhodoreae</taxon>
        <taxon>Rhododendron</taxon>
    </lineage>
</organism>
<evidence type="ECO:0000313" key="1">
    <source>
        <dbReference type="EMBL" id="KAI8541664.1"/>
    </source>
</evidence>
<reference evidence="1" key="1">
    <citation type="submission" date="2022-02" db="EMBL/GenBank/DDBJ databases">
        <title>Plant Genome Project.</title>
        <authorList>
            <person name="Zhang R.-G."/>
        </authorList>
    </citation>
    <scope>NUCLEOTIDE SEQUENCE</scope>
    <source>
        <strain evidence="1">AT1</strain>
    </source>
</reference>
<gene>
    <name evidence="1" type="ORF">RHMOL_Rhmol08G0079700</name>
</gene>